<organism evidence="8 9">
    <name type="scientific">Hymenoscyphus fraxineus</name>
    <dbReference type="NCBI Taxonomy" id="746836"/>
    <lineage>
        <taxon>Eukaryota</taxon>
        <taxon>Fungi</taxon>
        <taxon>Dikarya</taxon>
        <taxon>Ascomycota</taxon>
        <taxon>Pezizomycotina</taxon>
        <taxon>Leotiomycetes</taxon>
        <taxon>Helotiales</taxon>
        <taxon>Helotiaceae</taxon>
        <taxon>Hymenoscyphus</taxon>
    </lineage>
</organism>
<feature type="transmembrane region" description="Helical" evidence="6">
    <location>
        <begin position="183"/>
        <end position="201"/>
    </location>
</feature>
<keyword evidence="4 6" id="KW-1133">Transmembrane helix</keyword>
<name>A0A9N9KPJ9_9HELO</name>
<evidence type="ECO:0000256" key="6">
    <source>
        <dbReference type="SAM" id="Phobius"/>
    </source>
</evidence>
<evidence type="ECO:0000256" key="1">
    <source>
        <dbReference type="ARBA" id="ARBA00004141"/>
    </source>
</evidence>
<evidence type="ECO:0000256" key="5">
    <source>
        <dbReference type="ARBA" id="ARBA00023136"/>
    </source>
</evidence>
<reference evidence="8" key="1">
    <citation type="submission" date="2021-07" db="EMBL/GenBank/DDBJ databases">
        <authorList>
            <person name="Durling M."/>
        </authorList>
    </citation>
    <scope>NUCLEOTIDE SEQUENCE</scope>
</reference>
<comment type="caution">
    <text evidence="8">The sequence shown here is derived from an EMBL/GenBank/DDBJ whole genome shotgun (WGS) entry which is preliminary data.</text>
</comment>
<dbReference type="SUPFAM" id="SSF103473">
    <property type="entry name" value="MFS general substrate transporter"/>
    <property type="match status" value="1"/>
</dbReference>
<dbReference type="InterPro" id="IPR011701">
    <property type="entry name" value="MFS"/>
</dbReference>
<dbReference type="InterPro" id="IPR020846">
    <property type="entry name" value="MFS_dom"/>
</dbReference>
<gene>
    <name evidence="8" type="ORF">HYFRA_00002990</name>
</gene>
<evidence type="ECO:0000256" key="3">
    <source>
        <dbReference type="ARBA" id="ARBA00022692"/>
    </source>
</evidence>
<dbReference type="OrthoDB" id="419616at2759"/>
<proteinExistence type="predicted"/>
<comment type="subcellular location">
    <subcellularLocation>
        <location evidence="1">Membrane</location>
        <topology evidence="1">Multi-pass membrane protein</topology>
    </subcellularLocation>
</comment>
<feature type="transmembrane region" description="Helical" evidence="6">
    <location>
        <begin position="258"/>
        <end position="277"/>
    </location>
</feature>
<feature type="transmembrane region" description="Helical" evidence="6">
    <location>
        <begin position="113"/>
        <end position="135"/>
    </location>
</feature>
<sequence length="377" mass="40220">MLSSRLGRKPILIFGLAGGASGIVALGFSKSIHWAIIARIICGLFNGNAGVTRTALGELAHNYGWNQGKTFSLFGFCSAIGYIFGPVVGGYLSNPAEGLSFHGPWKVFESYPFLLPCCTAAIFNIMVIGLSILLLEETKAPYHPSEDLETPASSIEETEALLADRSTEPAHAKPDKKRGYSHSVLACVTSLGLLSLQAIIFDENYPIFASTPPPNGLGFTSSEIGLTLSVMGPIVLGSSLVIFPFLNNRVSTVRLSQFTAAIFAIVYILFSLIPDVSTHDPQTTRVLQISALFSLMGIRFATNVIAYTSLGILLNGVASPENRGAVMGFAQTAMSLGRALGPALGGTIWSWSIGNGLSAPFDFHFLVRHPMIDCGHF</sequence>
<dbReference type="EMBL" id="CAJVRL010000038">
    <property type="protein sequence ID" value="CAG8950776.1"/>
    <property type="molecule type" value="Genomic_DNA"/>
</dbReference>
<keyword evidence="2" id="KW-0813">Transport</keyword>
<dbReference type="GO" id="GO:0016020">
    <property type="term" value="C:membrane"/>
    <property type="evidence" value="ECO:0007669"/>
    <property type="project" value="UniProtKB-SubCell"/>
</dbReference>
<feature type="transmembrane region" description="Helical" evidence="6">
    <location>
        <begin position="71"/>
        <end position="93"/>
    </location>
</feature>
<accession>A0A9N9KPJ9</accession>
<evidence type="ECO:0000259" key="7">
    <source>
        <dbReference type="PROSITE" id="PS50850"/>
    </source>
</evidence>
<feature type="transmembrane region" description="Helical" evidence="6">
    <location>
        <begin position="289"/>
        <end position="314"/>
    </location>
</feature>
<feature type="transmembrane region" description="Helical" evidence="6">
    <location>
        <begin position="224"/>
        <end position="246"/>
    </location>
</feature>
<keyword evidence="9" id="KW-1185">Reference proteome</keyword>
<dbReference type="Pfam" id="PF07690">
    <property type="entry name" value="MFS_1"/>
    <property type="match status" value="1"/>
</dbReference>
<dbReference type="PANTHER" id="PTHR23504">
    <property type="entry name" value="MAJOR FACILITATOR SUPERFAMILY DOMAIN-CONTAINING PROTEIN 10"/>
    <property type="match status" value="1"/>
</dbReference>
<keyword evidence="3 6" id="KW-0812">Transmembrane</keyword>
<dbReference type="GO" id="GO:0022857">
    <property type="term" value="F:transmembrane transporter activity"/>
    <property type="evidence" value="ECO:0007669"/>
    <property type="project" value="InterPro"/>
</dbReference>
<dbReference type="PANTHER" id="PTHR23504:SF15">
    <property type="entry name" value="MAJOR FACILITATOR SUPERFAMILY (MFS) PROFILE DOMAIN-CONTAINING PROTEIN"/>
    <property type="match status" value="1"/>
</dbReference>
<dbReference type="AlphaFoldDB" id="A0A9N9KPJ9"/>
<evidence type="ECO:0000256" key="4">
    <source>
        <dbReference type="ARBA" id="ARBA00022989"/>
    </source>
</evidence>
<dbReference type="PROSITE" id="PS50850">
    <property type="entry name" value="MFS"/>
    <property type="match status" value="1"/>
</dbReference>
<evidence type="ECO:0000313" key="9">
    <source>
        <dbReference type="Proteomes" id="UP000696280"/>
    </source>
</evidence>
<dbReference type="Proteomes" id="UP000696280">
    <property type="component" value="Unassembled WGS sequence"/>
</dbReference>
<dbReference type="Gene3D" id="1.20.1250.20">
    <property type="entry name" value="MFS general substrate transporter like domains"/>
    <property type="match status" value="1"/>
</dbReference>
<evidence type="ECO:0000256" key="2">
    <source>
        <dbReference type="ARBA" id="ARBA00022448"/>
    </source>
</evidence>
<evidence type="ECO:0000313" key="8">
    <source>
        <dbReference type="EMBL" id="CAG8950776.1"/>
    </source>
</evidence>
<protein>
    <recommendedName>
        <fullName evidence="7">Major facilitator superfamily (MFS) profile domain-containing protein</fullName>
    </recommendedName>
</protein>
<feature type="domain" description="Major facilitator superfamily (MFS) profile" evidence="7">
    <location>
        <begin position="1"/>
        <end position="377"/>
    </location>
</feature>
<dbReference type="InterPro" id="IPR036259">
    <property type="entry name" value="MFS_trans_sf"/>
</dbReference>
<keyword evidence="5 6" id="KW-0472">Membrane</keyword>